<comment type="caution">
    <text evidence="1">The sequence shown here is derived from an EMBL/GenBank/DDBJ whole genome shotgun (WGS) entry which is preliminary data.</text>
</comment>
<gene>
    <name evidence="1" type="ORF">BZK42_22830</name>
</gene>
<protein>
    <submittedName>
        <fullName evidence="1">Uncharacterized protein</fullName>
    </submittedName>
</protein>
<proteinExistence type="predicted"/>
<dbReference type="Proteomes" id="UP000192573">
    <property type="component" value="Unassembled WGS sequence"/>
</dbReference>
<evidence type="ECO:0000313" key="1">
    <source>
        <dbReference type="EMBL" id="OQM39766.1"/>
    </source>
</evidence>
<accession>A0A1V8NTK8</accession>
<dbReference type="AlphaFoldDB" id="A0A1V8NTK8"/>
<reference evidence="1 2" key="1">
    <citation type="submission" date="2017-03" db="EMBL/GenBank/DDBJ databases">
        <authorList>
            <person name="Afonso C.L."/>
            <person name="Miller P.J."/>
            <person name="Scott M.A."/>
            <person name="Spackman E."/>
            <person name="Goraichik I."/>
            <person name="Dimitrov K.M."/>
            <person name="Suarez D.L."/>
            <person name="Swayne D.E."/>
        </authorList>
    </citation>
    <scope>NUCLEOTIDE SEQUENCE [LARGE SCALE GENOMIC DNA]</scope>
    <source>
        <strain evidence="1 2">ATCC 51113</strain>
    </source>
</reference>
<dbReference type="EMBL" id="NAEW01000017">
    <property type="protein sequence ID" value="OQM39766.1"/>
    <property type="molecule type" value="Genomic_DNA"/>
</dbReference>
<name>A0A1V8NTK8_CITBR</name>
<evidence type="ECO:0000313" key="2">
    <source>
        <dbReference type="Proteomes" id="UP000192573"/>
    </source>
</evidence>
<sequence>MFLRLWVRAPRTSILSIHLSRIKRFFAWLHGATGDHKRLIMTQPDLNGYTVLECKTQMPVQQCLSGVVYWNRSRNVVKALLEMLQSRAYTYSVTFFRRHDHGQQRRKQGDSRR</sequence>
<organism evidence="1 2">
    <name type="scientific">Citrobacter braakii</name>
    <dbReference type="NCBI Taxonomy" id="57706"/>
    <lineage>
        <taxon>Bacteria</taxon>
        <taxon>Pseudomonadati</taxon>
        <taxon>Pseudomonadota</taxon>
        <taxon>Gammaproteobacteria</taxon>
        <taxon>Enterobacterales</taxon>
        <taxon>Enterobacteriaceae</taxon>
        <taxon>Citrobacter</taxon>
        <taxon>Citrobacter freundii complex</taxon>
    </lineage>
</organism>